<feature type="domain" description="YprB ribonuclease H-like" evidence="1">
    <location>
        <begin position="26"/>
        <end position="191"/>
    </location>
</feature>
<sequence length="363" mass="42481">MITTNDTVDFKISNLDLLNGPKEDIIFFDIETTGFSARSTSLYLIGVLYYKNNTWNIKQWFSEDPQNEAIVLASFCEFIQTYKTIIHFNGEGFDMPYLINKFSKYNLPYSFKDFSSLDIFKYTRKVHKLLKLENYKQKTIEKFLGIERNDKFSGGELINVYNQYLITKDEESLHILLLHNKEDIIGMLQLLPILSYGSITGGNYMINSIETNTATDFDGFVSKETIFSGTLDTAIPKRVSFGNDLFYLTAFNNSLKLRVKVYTGELKYFYSNYKDYFYLPEEDTSIHKSIAFYVDKNYRMKAKAANCYSKKTGMFLPQFNEIVNPYFKIDYNDKITYFELEENFIGNNRLQKSYIIDIINNLL</sequence>
<dbReference type="PANTHER" id="PTHR38462:SF1">
    <property type="entry name" value="YPRB RIBONUCLEASE H-LIKE DOMAIN-CONTAINING PROTEIN"/>
    <property type="match status" value="1"/>
</dbReference>
<dbReference type="Proteomes" id="UP000199701">
    <property type="component" value="Unassembled WGS sequence"/>
</dbReference>
<dbReference type="InterPro" id="IPR012337">
    <property type="entry name" value="RNaseH-like_sf"/>
</dbReference>
<name>A0A1I0QMY1_9FIRM</name>
<gene>
    <name evidence="2" type="ORF">SAMN05421659_108162</name>
</gene>
<dbReference type="RefSeq" id="WP_170841384.1">
    <property type="nucleotide sequence ID" value="NZ_FOJI01000008.1"/>
</dbReference>
<dbReference type="STRING" id="99656.SAMN05421659_108162"/>
<dbReference type="GO" id="GO:0003676">
    <property type="term" value="F:nucleic acid binding"/>
    <property type="evidence" value="ECO:0007669"/>
    <property type="project" value="InterPro"/>
</dbReference>
<dbReference type="Pfam" id="PF13482">
    <property type="entry name" value="RNase_H_2"/>
    <property type="match status" value="1"/>
</dbReference>
<organism evidence="2 3">
    <name type="scientific">[Clostridium] fimetarium</name>
    <dbReference type="NCBI Taxonomy" id="99656"/>
    <lineage>
        <taxon>Bacteria</taxon>
        <taxon>Bacillati</taxon>
        <taxon>Bacillota</taxon>
        <taxon>Clostridia</taxon>
        <taxon>Lachnospirales</taxon>
        <taxon>Lachnospiraceae</taxon>
    </lineage>
</organism>
<dbReference type="SUPFAM" id="SSF53098">
    <property type="entry name" value="Ribonuclease H-like"/>
    <property type="match status" value="1"/>
</dbReference>
<accession>A0A1I0QMY1</accession>
<evidence type="ECO:0000313" key="3">
    <source>
        <dbReference type="Proteomes" id="UP000199701"/>
    </source>
</evidence>
<reference evidence="2 3" key="1">
    <citation type="submission" date="2016-10" db="EMBL/GenBank/DDBJ databases">
        <authorList>
            <person name="de Groot N.N."/>
        </authorList>
    </citation>
    <scope>NUCLEOTIDE SEQUENCE [LARGE SCALE GENOMIC DNA]</scope>
    <source>
        <strain evidence="2 3">DSM 9179</strain>
    </source>
</reference>
<keyword evidence="3" id="KW-1185">Reference proteome</keyword>
<dbReference type="InterPro" id="IPR038720">
    <property type="entry name" value="YprB_RNase_H-like_dom"/>
</dbReference>
<dbReference type="InterPro" id="IPR036397">
    <property type="entry name" value="RNaseH_sf"/>
</dbReference>
<dbReference type="PANTHER" id="PTHR38462">
    <property type="entry name" value="EXONUCLEASE-LIKE PROTEIN"/>
    <property type="match status" value="1"/>
</dbReference>
<dbReference type="AlphaFoldDB" id="A0A1I0QMY1"/>
<proteinExistence type="predicted"/>
<dbReference type="EMBL" id="FOJI01000008">
    <property type="protein sequence ID" value="SEW28578.1"/>
    <property type="molecule type" value="Genomic_DNA"/>
</dbReference>
<protein>
    <recommendedName>
        <fullName evidence="1">YprB ribonuclease H-like domain-containing protein</fullName>
    </recommendedName>
</protein>
<evidence type="ECO:0000259" key="1">
    <source>
        <dbReference type="Pfam" id="PF13482"/>
    </source>
</evidence>
<dbReference type="Gene3D" id="3.30.420.10">
    <property type="entry name" value="Ribonuclease H-like superfamily/Ribonuclease H"/>
    <property type="match status" value="1"/>
</dbReference>
<evidence type="ECO:0000313" key="2">
    <source>
        <dbReference type="EMBL" id="SEW28578.1"/>
    </source>
</evidence>